<comment type="domain">
    <text evidence="9">The N-terminal domain has structural similarity with S-adenosyl-L-methionine-dependent methyltransferases, but does not bind S-adenosyl-L-methionine. It is required for correct assembly of the 2 Fe-S clusters.</text>
</comment>
<feature type="binding site" evidence="9">
    <location>
        <position position="248"/>
    </location>
    <ligand>
        <name>[4Fe-4S] cluster</name>
        <dbReference type="ChEBI" id="CHEBI:49883"/>
    </ligand>
</feature>
<feature type="transmembrane region" description="Helical" evidence="10">
    <location>
        <begin position="509"/>
        <end position="529"/>
    </location>
</feature>
<keyword evidence="5 9" id="KW-0479">Metal-binding</keyword>
<evidence type="ECO:0000256" key="9">
    <source>
        <dbReference type="HAMAP-Rule" id="MF_03115"/>
    </source>
</evidence>
<comment type="domain">
    <text evidence="9">The C-terminal domain binds 2 Fe-S clusters but is otherwise mostly in an intrinsically disordered conformation.</text>
</comment>
<keyword evidence="10" id="KW-0472">Membrane</keyword>
<keyword evidence="4 9" id="KW-0963">Cytoplasm</keyword>
<comment type="subunit">
    <text evidence="9">Monomer.</text>
</comment>
<keyword evidence="10" id="KW-0812">Transmembrane</keyword>
<keyword evidence="10" id="KW-1133">Transmembrane helix</keyword>
<dbReference type="HAMAP" id="MF_03115">
    <property type="entry name" value="Anamorsin"/>
    <property type="match status" value="1"/>
</dbReference>
<evidence type="ECO:0000256" key="2">
    <source>
        <dbReference type="ARBA" id="ARBA00008169"/>
    </source>
</evidence>
<dbReference type="GO" id="GO:0051537">
    <property type="term" value="F:2 iron, 2 sulfur cluster binding"/>
    <property type="evidence" value="ECO:0007669"/>
    <property type="project" value="UniProtKB-UniRule"/>
</dbReference>
<feature type="domain" description="Anamorsin C-terminal" evidence="11">
    <location>
        <begin position="224"/>
        <end position="260"/>
    </location>
</feature>
<dbReference type="PANTHER" id="PTHR13273">
    <property type="entry name" value="ANAMORSIN"/>
    <property type="match status" value="1"/>
</dbReference>
<keyword evidence="6 9" id="KW-0408">Iron</keyword>
<feature type="region of interest" description="Fe-S binding site B" evidence="9">
    <location>
        <begin position="234"/>
        <end position="248"/>
    </location>
</feature>
<comment type="domain">
    <text evidence="9">The twin Cx2C motifs are involved in the recognition by the mitochondrial MIA40-ERV1 disulfide relay system. The formation of 2 disulfide bonds in the Cx2C motifs through dithiol/disulfide exchange reactions effectively traps the protein in the mitochondrial intermembrane space.</text>
</comment>
<organism evidence="12 13">
    <name type="scientific">Pythium insidiosum</name>
    <name type="common">Pythiosis disease agent</name>
    <dbReference type="NCBI Taxonomy" id="114742"/>
    <lineage>
        <taxon>Eukaryota</taxon>
        <taxon>Sar</taxon>
        <taxon>Stramenopiles</taxon>
        <taxon>Oomycota</taxon>
        <taxon>Peronosporomycetes</taxon>
        <taxon>Pythiales</taxon>
        <taxon>Pythiaceae</taxon>
        <taxon>Pythium</taxon>
    </lineage>
</organism>
<evidence type="ECO:0000256" key="4">
    <source>
        <dbReference type="ARBA" id="ARBA00022490"/>
    </source>
</evidence>
<comment type="similarity">
    <text evidence="2 9">Belongs to the anamorsin family.</text>
</comment>
<dbReference type="EMBL" id="JAKCXM010000005">
    <property type="protein sequence ID" value="KAJ0409199.1"/>
    <property type="molecule type" value="Genomic_DNA"/>
</dbReference>
<comment type="function">
    <text evidence="9">Component of the cytosolic iron-sulfur (Fe-S) protein assembly (CIA) machinery. Required for the maturation of extramitochondrial Fe-S proteins. Part of an electron transfer chain functioning in an early step of cytosolic Fe-S biogenesis, facilitating the de novo assembly of a [4Fe-4S] cluster on the cytosolic Fe-S scaffold complex. Electrons are transferred from NADPH via a FAD- and FMN-containing diflavin oxidoreductase. Together with the diflavin oxidoreductase, also required for the assembly of the diferric tyrosyl radical cofactor of ribonucleotide reductase (RNR), probably by providing electrons for reduction during radical cofactor maturation in the catalytic small subunit.</text>
</comment>
<feature type="binding site" evidence="9">
    <location>
        <position position="195"/>
    </location>
    <ligand>
        <name>[2Fe-2S] cluster</name>
        <dbReference type="ChEBI" id="CHEBI:190135"/>
    </ligand>
</feature>
<comment type="cofactor">
    <cofactor evidence="1 9">
        <name>[4Fe-4S] cluster</name>
        <dbReference type="ChEBI" id="CHEBI:49883"/>
    </cofactor>
</comment>
<evidence type="ECO:0000259" key="11">
    <source>
        <dbReference type="Pfam" id="PF05093"/>
    </source>
</evidence>
<comment type="caution">
    <text evidence="9">Lacks conserved residue(s) required for the propagation of feature annotation.</text>
</comment>
<keyword evidence="8 9" id="KW-0496">Mitochondrion</keyword>
<feature type="transmembrane region" description="Helical" evidence="10">
    <location>
        <begin position="362"/>
        <end position="383"/>
    </location>
</feature>
<feature type="transmembrane region" description="Helical" evidence="10">
    <location>
        <begin position="390"/>
        <end position="410"/>
    </location>
</feature>
<evidence type="ECO:0000256" key="6">
    <source>
        <dbReference type="ARBA" id="ARBA00023004"/>
    </source>
</evidence>
<evidence type="ECO:0000256" key="5">
    <source>
        <dbReference type="ARBA" id="ARBA00022723"/>
    </source>
</evidence>
<proteinExistence type="inferred from homology"/>
<evidence type="ECO:0000256" key="1">
    <source>
        <dbReference type="ARBA" id="ARBA00001966"/>
    </source>
</evidence>
<keyword evidence="3 9" id="KW-0004">4Fe-4S</keyword>
<dbReference type="GO" id="GO:0016226">
    <property type="term" value="P:iron-sulfur cluster assembly"/>
    <property type="evidence" value="ECO:0007669"/>
    <property type="project" value="UniProtKB-UniRule"/>
</dbReference>
<dbReference type="InterPro" id="IPR046408">
    <property type="entry name" value="CIAPIN1"/>
</dbReference>
<keyword evidence="9" id="KW-0001">2Fe-2S</keyword>
<feature type="transmembrane region" description="Helical" evidence="10">
    <location>
        <begin position="430"/>
        <end position="448"/>
    </location>
</feature>
<dbReference type="Pfam" id="PF05093">
    <property type="entry name" value="CIAPIN1"/>
    <property type="match status" value="1"/>
</dbReference>
<dbReference type="PANTHER" id="PTHR13273:SF14">
    <property type="entry name" value="ANAMORSIN"/>
    <property type="match status" value="1"/>
</dbReference>
<evidence type="ECO:0000256" key="10">
    <source>
        <dbReference type="SAM" id="Phobius"/>
    </source>
</evidence>
<sequence>MQLQGRIAVFIRLVGESPVSVLQDDGTQANNVRVLAVGPASGIADVIAEQLKEDETFDGIVAFNDDASVLESDIALLAPRINAGGDFQLYVTDVNEDNKNSILMSLMIGGFVETIVDDEVTDYPGVPQALRFVSKKPAFTAAAIPLNKSSTSAQPLKKWTVVADEFDGVEDEDMIDEDTLLDDTDKVLQAAKDDCEPGKDGKRRACKNCTCGRKDELDQPVVSDNELQQMVSSCGNCFKGDAFRCGSCPFLGKPAFKPGMEKVLLNLDDSDDLPTIQVAGTSPALTYAIVPVSPLPKVDPSFTIAAMLARLVAAPLHWIGLGLMSADMVVRLCSTFEFWYLSAWNLSNGVIMGAILRDWRAIIVFFATIGCQFTLFMDANIYVRKLEAQLIFAAGPTVLSVLVCIVLQITPRTRFTSVMIHENQITDIDLLMSGILVLSFFLTTRIIWNRMQFIREELTRRRLGVRVCFIALVNACMLVHLVLWTYWVYLADGRSRRNRVLLDTAIWGVEVRVEMLSFAAGKILAAFLWGSRMLWRVTRTPGDSLVVIQRFVRYPAPVTW</sequence>
<feature type="binding site" evidence="9">
    <location>
        <position position="234"/>
    </location>
    <ligand>
        <name>[4Fe-4S] cluster</name>
        <dbReference type="ChEBI" id="CHEBI:49883"/>
    </ligand>
</feature>
<evidence type="ECO:0000256" key="3">
    <source>
        <dbReference type="ARBA" id="ARBA00022485"/>
    </source>
</evidence>
<dbReference type="GO" id="GO:0051539">
    <property type="term" value="F:4 iron, 4 sulfur cluster binding"/>
    <property type="evidence" value="ECO:0007669"/>
    <property type="project" value="UniProtKB-KW"/>
</dbReference>
<comment type="subcellular location">
    <subcellularLocation>
        <location evidence="9">Cytoplasm</location>
    </subcellularLocation>
    <subcellularLocation>
        <location evidence="9">Mitochondrion intermembrane space</location>
    </subcellularLocation>
</comment>
<dbReference type="GO" id="GO:0046872">
    <property type="term" value="F:metal ion binding"/>
    <property type="evidence" value="ECO:0007669"/>
    <property type="project" value="UniProtKB-KW"/>
</dbReference>
<feature type="binding site" evidence="9">
    <location>
        <position position="245"/>
    </location>
    <ligand>
        <name>[4Fe-4S] cluster</name>
        <dbReference type="ChEBI" id="CHEBI:49883"/>
    </ligand>
</feature>
<evidence type="ECO:0000313" key="12">
    <source>
        <dbReference type="EMBL" id="KAJ0409199.1"/>
    </source>
</evidence>
<keyword evidence="7 9" id="KW-0411">Iron-sulfur</keyword>
<feature type="binding site" evidence="9">
    <location>
        <position position="237"/>
    </location>
    <ligand>
        <name>[4Fe-4S] cluster</name>
        <dbReference type="ChEBI" id="CHEBI:49883"/>
    </ligand>
</feature>
<feature type="binding site" evidence="9">
    <location>
        <position position="211"/>
    </location>
    <ligand>
        <name>[2Fe-2S] cluster</name>
        <dbReference type="ChEBI" id="CHEBI:190135"/>
    </ligand>
</feature>
<name>A0AAD5QAN7_PYTIN</name>
<evidence type="ECO:0000256" key="7">
    <source>
        <dbReference type="ARBA" id="ARBA00023014"/>
    </source>
</evidence>
<dbReference type="GO" id="GO:0005758">
    <property type="term" value="C:mitochondrial intermembrane space"/>
    <property type="evidence" value="ECO:0007669"/>
    <property type="project" value="UniProtKB-SubCell"/>
</dbReference>
<feature type="short sequence motif" description="Cx2C motif 2" evidence="9">
    <location>
        <begin position="245"/>
        <end position="248"/>
    </location>
</feature>
<feature type="binding site" evidence="9">
    <location>
        <position position="206"/>
    </location>
    <ligand>
        <name>[2Fe-2S] cluster</name>
        <dbReference type="ChEBI" id="CHEBI:190135"/>
    </ligand>
</feature>
<feature type="binding site" evidence="9">
    <location>
        <position position="209"/>
    </location>
    <ligand>
        <name>[2Fe-2S] cluster</name>
        <dbReference type="ChEBI" id="CHEBI:190135"/>
    </ligand>
</feature>
<reference evidence="12" key="1">
    <citation type="submission" date="2021-12" db="EMBL/GenBank/DDBJ databases">
        <title>Prjna785345.</title>
        <authorList>
            <person name="Rujirawat T."/>
            <person name="Krajaejun T."/>
        </authorList>
    </citation>
    <scope>NUCLEOTIDE SEQUENCE</scope>
    <source>
        <strain evidence="12">Pi057C3</strain>
    </source>
</reference>
<evidence type="ECO:0000313" key="13">
    <source>
        <dbReference type="Proteomes" id="UP001209570"/>
    </source>
</evidence>
<accession>A0AAD5QAN7</accession>
<dbReference type="InterPro" id="IPR007785">
    <property type="entry name" value="Anamorsin"/>
</dbReference>
<evidence type="ECO:0000256" key="8">
    <source>
        <dbReference type="ARBA" id="ARBA00023128"/>
    </source>
</evidence>
<comment type="cofactor">
    <cofactor evidence="9">
        <name>[2Fe-2S] cluster</name>
        <dbReference type="ChEBI" id="CHEBI:190135"/>
    </cofactor>
</comment>
<protein>
    <recommendedName>
        <fullName evidence="9">Anamorsin homolog</fullName>
    </recommendedName>
    <alternativeName>
        <fullName evidence="9">Fe-S cluster assembly protein DRE2 homolog</fullName>
    </alternativeName>
</protein>
<dbReference type="Proteomes" id="UP001209570">
    <property type="component" value="Unassembled WGS sequence"/>
</dbReference>
<comment type="caution">
    <text evidence="12">The sequence shown here is derived from an EMBL/GenBank/DDBJ whole genome shotgun (WGS) entry which is preliminary data.</text>
</comment>
<gene>
    <name evidence="12" type="ORF">P43SY_006696</name>
</gene>
<dbReference type="GO" id="GO:0009055">
    <property type="term" value="F:electron transfer activity"/>
    <property type="evidence" value="ECO:0007669"/>
    <property type="project" value="UniProtKB-UniRule"/>
</dbReference>
<feature type="region of interest" description="Fe-S binding site A" evidence="9">
    <location>
        <begin position="195"/>
        <end position="211"/>
    </location>
</feature>
<dbReference type="AlphaFoldDB" id="A0AAD5QAN7"/>
<feature type="transmembrane region" description="Helical" evidence="10">
    <location>
        <begin position="469"/>
        <end position="489"/>
    </location>
</feature>
<keyword evidence="13" id="KW-1185">Reference proteome</keyword>
<feature type="short sequence motif" description="Cx2C motif 1" evidence="9">
    <location>
        <begin position="234"/>
        <end position="237"/>
    </location>
</feature>